<dbReference type="Gene3D" id="2.40.128.110">
    <property type="entry name" value="Lipid/polyisoprenoid-binding, YceI-like"/>
    <property type="match status" value="1"/>
</dbReference>
<dbReference type="RefSeq" id="WP_155087999.1">
    <property type="nucleotide sequence ID" value="NZ_WJYA01000004.1"/>
</dbReference>
<protein>
    <submittedName>
        <fullName evidence="3">YceI family protein</fullName>
    </submittedName>
</protein>
<dbReference type="AlphaFoldDB" id="A0A7K1GA31"/>
<sequence>MKKITFIALLLISISAIGQSKYLTKTGSLNFEASVPSFEEVAAKNNSVTAIFNTANGEFAALGLVKAFRFKNALMEEHFNENYAESHKYPKATFKGEIEDFDFDGLSEEGSSMSIDGSLTFHGVTKEIKDIPLTMKLVDDKIILSGSFKVMVSDFDIEIPKVVRNKLSNEVTIDFSFELVKK</sequence>
<dbReference type="Proteomes" id="UP000447545">
    <property type="component" value="Unassembled WGS sequence"/>
</dbReference>
<accession>A0A7K1GA31</accession>
<evidence type="ECO:0000313" key="4">
    <source>
        <dbReference type="Proteomes" id="UP000447545"/>
    </source>
</evidence>
<evidence type="ECO:0000313" key="3">
    <source>
        <dbReference type="EMBL" id="MTE26160.1"/>
    </source>
</evidence>
<proteinExistence type="predicted"/>
<dbReference type="SMART" id="SM00867">
    <property type="entry name" value="YceI"/>
    <property type="match status" value="1"/>
</dbReference>
<name>A0A7K1GA31_9FLAO</name>
<comment type="caution">
    <text evidence="3">The sequence shown here is derived from an EMBL/GenBank/DDBJ whole genome shotgun (WGS) entry which is preliminary data.</text>
</comment>
<dbReference type="InterPro" id="IPR007372">
    <property type="entry name" value="Lipid/polyisoprenoid-bd_YceI"/>
</dbReference>
<evidence type="ECO:0000256" key="1">
    <source>
        <dbReference type="SAM" id="SignalP"/>
    </source>
</evidence>
<gene>
    <name evidence="3" type="ORF">F1003_04370</name>
</gene>
<feature type="domain" description="Lipid/polyisoprenoid-binding YceI-like" evidence="2">
    <location>
        <begin position="21"/>
        <end position="180"/>
    </location>
</feature>
<dbReference type="PANTHER" id="PTHR34406:SF1">
    <property type="entry name" value="PROTEIN YCEI"/>
    <property type="match status" value="1"/>
</dbReference>
<keyword evidence="1" id="KW-0732">Signal</keyword>
<evidence type="ECO:0000259" key="2">
    <source>
        <dbReference type="SMART" id="SM00867"/>
    </source>
</evidence>
<dbReference type="InterPro" id="IPR036761">
    <property type="entry name" value="TTHA0802/YceI-like_sf"/>
</dbReference>
<keyword evidence="4" id="KW-1185">Reference proteome</keyword>
<dbReference type="PANTHER" id="PTHR34406">
    <property type="entry name" value="PROTEIN YCEI"/>
    <property type="match status" value="1"/>
</dbReference>
<feature type="chain" id="PRO_5029871826" evidence="1">
    <location>
        <begin position="19"/>
        <end position="182"/>
    </location>
</feature>
<organism evidence="3 4">
    <name type="scientific">Winogradskyella ouciana</name>
    <dbReference type="NCBI Taxonomy" id="2608631"/>
    <lineage>
        <taxon>Bacteria</taxon>
        <taxon>Pseudomonadati</taxon>
        <taxon>Bacteroidota</taxon>
        <taxon>Flavobacteriia</taxon>
        <taxon>Flavobacteriales</taxon>
        <taxon>Flavobacteriaceae</taxon>
        <taxon>Winogradskyella</taxon>
    </lineage>
</organism>
<dbReference type="SUPFAM" id="SSF101874">
    <property type="entry name" value="YceI-like"/>
    <property type="match status" value="1"/>
</dbReference>
<reference evidence="3 4" key="1">
    <citation type="submission" date="2019-11" db="EMBL/GenBank/DDBJ databases">
        <title>Winogradskyella ouciana sp. nov., isolated from the hadal seawater of the Mariana Trench.</title>
        <authorList>
            <person name="Liu R."/>
        </authorList>
    </citation>
    <scope>NUCLEOTIDE SEQUENCE [LARGE SCALE GENOMIC DNA]</scope>
    <source>
        <strain evidence="3 4">ZXX205</strain>
    </source>
</reference>
<feature type="signal peptide" evidence="1">
    <location>
        <begin position="1"/>
        <end position="18"/>
    </location>
</feature>
<dbReference type="Pfam" id="PF04264">
    <property type="entry name" value="YceI"/>
    <property type="match status" value="1"/>
</dbReference>
<dbReference type="EMBL" id="WJYA01000004">
    <property type="protein sequence ID" value="MTE26160.1"/>
    <property type="molecule type" value="Genomic_DNA"/>
</dbReference>